<dbReference type="EMBL" id="CP110426">
    <property type="protein sequence ID" value="WAQ85960.1"/>
    <property type="molecule type" value="Genomic_DNA"/>
</dbReference>
<dbReference type="GeneID" id="77811206"/>
<organism evidence="1 2">
    <name type="scientific">Puccinia triticina</name>
    <dbReference type="NCBI Taxonomy" id="208348"/>
    <lineage>
        <taxon>Eukaryota</taxon>
        <taxon>Fungi</taxon>
        <taxon>Dikarya</taxon>
        <taxon>Basidiomycota</taxon>
        <taxon>Pucciniomycotina</taxon>
        <taxon>Pucciniomycetes</taxon>
        <taxon>Pucciniales</taxon>
        <taxon>Pucciniaceae</taxon>
        <taxon>Puccinia</taxon>
    </lineage>
</organism>
<sequence length="70" mass="8337">MEKVKYQPLDQLRYIVAKDPEYERLTSDDKLELDEAYRAYQTAVHIIAIKNKLQIKPVLEYLGNDTRPRQ</sequence>
<name>A0ABY7CLK0_9BASI</name>
<keyword evidence="2" id="KW-1185">Reference proteome</keyword>
<evidence type="ECO:0000313" key="1">
    <source>
        <dbReference type="EMBL" id="WAQ85960.1"/>
    </source>
</evidence>
<protein>
    <submittedName>
        <fullName evidence="1">Uncharacterized protein</fullName>
    </submittedName>
</protein>
<proteinExistence type="predicted"/>
<accession>A0ABY7CLK0</accession>
<dbReference type="RefSeq" id="XP_053021515.1">
    <property type="nucleotide sequence ID" value="XM_053170311.1"/>
</dbReference>
<reference evidence="1" key="1">
    <citation type="submission" date="2022-10" db="EMBL/GenBank/DDBJ databases">
        <title>Puccinia triticina Genome sequencing and assembly.</title>
        <authorList>
            <person name="Li C."/>
        </authorList>
    </citation>
    <scope>NUCLEOTIDE SEQUENCE</scope>
    <source>
        <strain evidence="1">Pt15</strain>
    </source>
</reference>
<gene>
    <name evidence="1" type="ORF">PtA15_6A590</name>
</gene>
<dbReference type="Proteomes" id="UP001164743">
    <property type="component" value="Chromosome 6A"/>
</dbReference>
<evidence type="ECO:0000313" key="2">
    <source>
        <dbReference type="Proteomes" id="UP001164743"/>
    </source>
</evidence>